<dbReference type="EMBL" id="CAJVPW010021450">
    <property type="protein sequence ID" value="CAG8693489.1"/>
    <property type="molecule type" value="Genomic_DNA"/>
</dbReference>
<feature type="non-terminal residue" evidence="1">
    <location>
        <position position="1"/>
    </location>
</feature>
<comment type="caution">
    <text evidence="1">The sequence shown here is derived from an EMBL/GenBank/DDBJ whole genome shotgun (WGS) entry which is preliminary data.</text>
</comment>
<accession>A0ACA9P5P6</accession>
<reference evidence="1" key="1">
    <citation type="submission" date="2021-06" db="EMBL/GenBank/DDBJ databases">
        <authorList>
            <person name="Kallberg Y."/>
            <person name="Tangrot J."/>
            <person name="Rosling A."/>
        </authorList>
    </citation>
    <scope>NUCLEOTIDE SEQUENCE</scope>
    <source>
        <strain evidence="1">28 12/20/2015</strain>
    </source>
</reference>
<protein>
    <submittedName>
        <fullName evidence="1">5413_t:CDS:1</fullName>
    </submittedName>
</protein>
<dbReference type="Proteomes" id="UP000789366">
    <property type="component" value="Unassembled WGS sequence"/>
</dbReference>
<evidence type="ECO:0000313" key="2">
    <source>
        <dbReference type="Proteomes" id="UP000789366"/>
    </source>
</evidence>
<keyword evidence="2" id="KW-1185">Reference proteome</keyword>
<gene>
    <name evidence="1" type="ORF">SPELUC_LOCUS10885</name>
</gene>
<name>A0ACA9P5P6_9GLOM</name>
<organism evidence="1 2">
    <name type="scientific">Cetraspora pellucida</name>
    <dbReference type="NCBI Taxonomy" id="1433469"/>
    <lineage>
        <taxon>Eukaryota</taxon>
        <taxon>Fungi</taxon>
        <taxon>Fungi incertae sedis</taxon>
        <taxon>Mucoromycota</taxon>
        <taxon>Glomeromycotina</taxon>
        <taxon>Glomeromycetes</taxon>
        <taxon>Diversisporales</taxon>
        <taxon>Gigasporaceae</taxon>
        <taxon>Cetraspora</taxon>
    </lineage>
</organism>
<evidence type="ECO:0000313" key="1">
    <source>
        <dbReference type="EMBL" id="CAG8693489.1"/>
    </source>
</evidence>
<sequence>LIQHDQNCPTFTQTFEAHRSYLRKFAKQLIEDIAVLKSHDIVNYVHSEVGAESSYMVT</sequence>
<proteinExistence type="predicted"/>